<dbReference type="RefSeq" id="WP_182996956.1">
    <property type="nucleotide sequence ID" value="NZ_JABEQJ010000008.1"/>
</dbReference>
<dbReference type="Pfam" id="PF05069">
    <property type="entry name" value="Phage_tail_S"/>
    <property type="match status" value="1"/>
</dbReference>
<protein>
    <submittedName>
        <fullName evidence="1">Phage virion morphogenesis protein</fullName>
    </submittedName>
</protein>
<accession>A0A7W4NLP0</accession>
<proteinExistence type="predicted"/>
<sequence>MAIGISMDWDGLHAALERIAAIGAQPAPLLAAIGVALEDSTKRRFEEGEDPSGIKWASYAPLNPLYAADKEGTQILVASGTLRSTIYSGVVGNEVFVGSEQPYAAVHQFGAVIKPKNAKALVFMLGDHKVQVGSVTVPARPYLGLSDGDREMILGELEDAFTRAIGRG</sequence>
<reference evidence="1 2" key="1">
    <citation type="submission" date="2020-04" db="EMBL/GenBank/DDBJ databases">
        <title>Description of novel Gluconacetobacter.</title>
        <authorList>
            <person name="Sombolestani A."/>
        </authorList>
    </citation>
    <scope>NUCLEOTIDE SEQUENCE [LARGE SCALE GENOMIC DNA]</scope>
    <source>
        <strain evidence="1 2">LMG 19747</strain>
    </source>
</reference>
<dbReference type="AlphaFoldDB" id="A0A7W4NLP0"/>
<dbReference type="EMBL" id="JABEQJ010000008">
    <property type="protein sequence ID" value="MBB2160094.1"/>
    <property type="molecule type" value="Genomic_DNA"/>
</dbReference>
<evidence type="ECO:0000313" key="2">
    <source>
        <dbReference type="Proteomes" id="UP000589085"/>
    </source>
</evidence>
<name>A0A7W4NLP0_9PROT</name>
<dbReference type="Proteomes" id="UP000589085">
    <property type="component" value="Unassembled WGS sequence"/>
</dbReference>
<organism evidence="1 2">
    <name type="scientific">Gluconacetobacter sacchari</name>
    <dbReference type="NCBI Taxonomy" id="92759"/>
    <lineage>
        <taxon>Bacteria</taxon>
        <taxon>Pseudomonadati</taxon>
        <taxon>Pseudomonadota</taxon>
        <taxon>Alphaproteobacteria</taxon>
        <taxon>Acetobacterales</taxon>
        <taxon>Acetobacteraceae</taxon>
        <taxon>Gluconacetobacter</taxon>
    </lineage>
</organism>
<comment type="caution">
    <text evidence="1">The sequence shown here is derived from an EMBL/GenBank/DDBJ whole genome shotgun (WGS) entry which is preliminary data.</text>
</comment>
<dbReference type="InterPro" id="IPR006522">
    <property type="entry name" value="Phage_virion_morphogenesis"/>
</dbReference>
<gene>
    <name evidence="1" type="ORF">HLH48_07890</name>
</gene>
<dbReference type="NCBIfam" id="TIGR01635">
    <property type="entry name" value="tail_comp_S"/>
    <property type="match status" value="1"/>
</dbReference>
<evidence type="ECO:0000313" key="1">
    <source>
        <dbReference type="EMBL" id="MBB2160094.1"/>
    </source>
</evidence>